<keyword evidence="3" id="KW-1185">Reference proteome</keyword>
<feature type="compositionally biased region" description="Basic and acidic residues" evidence="1">
    <location>
        <begin position="314"/>
        <end position="330"/>
    </location>
</feature>
<evidence type="ECO:0000313" key="2">
    <source>
        <dbReference type="EMBL" id="NYF40448.1"/>
    </source>
</evidence>
<dbReference type="Proteomes" id="UP000576393">
    <property type="component" value="Unassembled WGS sequence"/>
</dbReference>
<dbReference type="InterPro" id="IPR031832">
    <property type="entry name" value="DUF4747"/>
</dbReference>
<dbReference type="Pfam" id="PF15931">
    <property type="entry name" value="DUF4747"/>
    <property type="match status" value="1"/>
</dbReference>
<dbReference type="AlphaFoldDB" id="A0A852UYB5"/>
<reference evidence="2 3" key="1">
    <citation type="submission" date="2020-07" db="EMBL/GenBank/DDBJ databases">
        <title>Sequencing the genomes of 1000 actinobacteria strains.</title>
        <authorList>
            <person name="Klenk H.-P."/>
        </authorList>
    </citation>
    <scope>NUCLEOTIDE SEQUENCE [LARGE SCALE GENOMIC DNA]</scope>
    <source>
        <strain evidence="2 3">DSM 45763</strain>
    </source>
</reference>
<accession>A0A852UYB5</accession>
<name>A0A852UYB5_9ACTN</name>
<comment type="caution">
    <text evidence="2">The sequence shown here is derived from an EMBL/GenBank/DDBJ whole genome shotgun (WGS) entry which is preliminary data.</text>
</comment>
<sequence>MIRVAPSGEVQGHRAPEPWFTGKIGTVLLYRVNRRPRTNQTLGAEQPSSVMVHISEVLSFGQSVTAGRQTNARDWILGNETISDDQTVLTGQIGWHRSSERTTDKFDPVTKTWIDSVESSEISARAPFIFHSPSRILGVLKHPTFTEKTISLVFETLLRQGEERRDWPSTEWSVEPILDEIDFINWLHSVESVQRVNLVARMPNPDGLDEFGSVWQEMERHKARLLKQIMEAADEREGLIDIEEDERVKAHIAMSANGFGYITAKGIRNGRETKYDQREKVARETTEELGPNWIETAQEVLEVVRRRHARAARRRESQSAERRTLGEPQS</sequence>
<proteinExistence type="predicted"/>
<organism evidence="2 3">
    <name type="scientific">Streptosporangium sandarakinum</name>
    <dbReference type="NCBI Taxonomy" id="1260955"/>
    <lineage>
        <taxon>Bacteria</taxon>
        <taxon>Bacillati</taxon>
        <taxon>Actinomycetota</taxon>
        <taxon>Actinomycetes</taxon>
        <taxon>Streptosporangiales</taxon>
        <taxon>Streptosporangiaceae</taxon>
        <taxon>Streptosporangium</taxon>
    </lineage>
</organism>
<feature type="region of interest" description="Disordered" evidence="1">
    <location>
        <begin position="308"/>
        <end position="330"/>
    </location>
</feature>
<gene>
    <name evidence="2" type="ORF">HDA43_002607</name>
</gene>
<protein>
    <submittedName>
        <fullName evidence="2">Uncharacterized protein</fullName>
    </submittedName>
</protein>
<dbReference type="EMBL" id="JACCCO010000001">
    <property type="protein sequence ID" value="NYF40448.1"/>
    <property type="molecule type" value="Genomic_DNA"/>
</dbReference>
<dbReference type="RefSeq" id="WP_179820211.1">
    <property type="nucleotide sequence ID" value="NZ_JACCCO010000001.1"/>
</dbReference>
<evidence type="ECO:0000256" key="1">
    <source>
        <dbReference type="SAM" id="MobiDB-lite"/>
    </source>
</evidence>
<evidence type="ECO:0000313" key="3">
    <source>
        <dbReference type="Proteomes" id="UP000576393"/>
    </source>
</evidence>